<keyword evidence="4" id="KW-1185">Reference proteome</keyword>
<evidence type="ECO:0000313" key="3">
    <source>
        <dbReference type="EMBL" id="MBA4495181.1"/>
    </source>
</evidence>
<evidence type="ECO:0000256" key="1">
    <source>
        <dbReference type="ARBA" id="ARBA00001957"/>
    </source>
</evidence>
<dbReference type="SUPFAM" id="SSF47336">
    <property type="entry name" value="ACP-like"/>
    <property type="match status" value="1"/>
</dbReference>
<dbReference type="GO" id="GO:0031177">
    <property type="term" value="F:phosphopantetheine binding"/>
    <property type="evidence" value="ECO:0007669"/>
    <property type="project" value="TreeGrafter"/>
</dbReference>
<dbReference type="GO" id="GO:0047527">
    <property type="term" value="F:2,3-dihydroxybenzoate-serine ligase activity"/>
    <property type="evidence" value="ECO:0007669"/>
    <property type="project" value="TreeGrafter"/>
</dbReference>
<dbReference type="InterPro" id="IPR001242">
    <property type="entry name" value="Condensation_dom"/>
</dbReference>
<dbReference type="Pfam" id="PF00550">
    <property type="entry name" value="PP-binding"/>
    <property type="match status" value="1"/>
</dbReference>
<dbReference type="Gene3D" id="3.30.559.30">
    <property type="entry name" value="Nonribosomal peptide synthetase, condensation domain"/>
    <property type="match status" value="1"/>
</dbReference>
<dbReference type="GO" id="GO:0005829">
    <property type="term" value="C:cytosol"/>
    <property type="evidence" value="ECO:0007669"/>
    <property type="project" value="TreeGrafter"/>
</dbReference>
<dbReference type="RefSeq" id="WP_181752419.1">
    <property type="nucleotide sequence ID" value="NZ_JACEIQ010000012.1"/>
</dbReference>
<evidence type="ECO:0000259" key="2">
    <source>
        <dbReference type="PROSITE" id="PS50075"/>
    </source>
</evidence>
<protein>
    <recommendedName>
        <fullName evidence="2">Carrier domain-containing protein</fullName>
    </recommendedName>
</protein>
<comment type="cofactor">
    <cofactor evidence="1">
        <name>pantetheine 4'-phosphate</name>
        <dbReference type="ChEBI" id="CHEBI:47942"/>
    </cofactor>
</comment>
<reference evidence="3 4" key="1">
    <citation type="submission" date="2020-07" db="EMBL/GenBank/DDBJ databases">
        <authorList>
            <person name="Feng H."/>
        </authorList>
    </citation>
    <scope>NUCLEOTIDE SEQUENCE [LARGE SCALE GENOMIC DNA]</scope>
    <source>
        <strain evidence="4">s-10</strain>
    </source>
</reference>
<dbReference type="PANTHER" id="PTHR45527">
    <property type="entry name" value="NONRIBOSOMAL PEPTIDE SYNTHETASE"/>
    <property type="match status" value="1"/>
</dbReference>
<dbReference type="GO" id="GO:0008610">
    <property type="term" value="P:lipid biosynthetic process"/>
    <property type="evidence" value="ECO:0007669"/>
    <property type="project" value="UniProtKB-ARBA"/>
</dbReference>
<dbReference type="Gene3D" id="1.10.1200.10">
    <property type="entry name" value="ACP-like"/>
    <property type="match status" value="1"/>
</dbReference>
<dbReference type="CDD" id="cd19531">
    <property type="entry name" value="LCL_NRPS-like"/>
    <property type="match status" value="1"/>
</dbReference>
<dbReference type="Pfam" id="PF13193">
    <property type="entry name" value="AMP-binding_C"/>
    <property type="match status" value="1"/>
</dbReference>
<organism evidence="3 4">
    <name type="scientific">Paenactinomyces guangxiensis</name>
    <dbReference type="NCBI Taxonomy" id="1490290"/>
    <lineage>
        <taxon>Bacteria</taxon>
        <taxon>Bacillati</taxon>
        <taxon>Bacillota</taxon>
        <taxon>Bacilli</taxon>
        <taxon>Bacillales</taxon>
        <taxon>Thermoactinomycetaceae</taxon>
        <taxon>Paenactinomyces</taxon>
    </lineage>
</organism>
<dbReference type="GO" id="GO:0009239">
    <property type="term" value="P:enterobactin biosynthetic process"/>
    <property type="evidence" value="ECO:0007669"/>
    <property type="project" value="TreeGrafter"/>
</dbReference>
<dbReference type="SUPFAM" id="SSF52777">
    <property type="entry name" value="CoA-dependent acyltransferases"/>
    <property type="match status" value="2"/>
</dbReference>
<dbReference type="InterPro" id="IPR023213">
    <property type="entry name" value="CAT-like_dom_sf"/>
</dbReference>
<dbReference type="GO" id="GO:0009366">
    <property type="term" value="C:enterobactin synthetase complex"/>
    <property type="evidence" value="ECO:0007669"/>
    <property type="project" value="TreeGrafter"/>
</dbReference>
<dbReference type="Proteomes" id="UP000535491">
    <property type="component" value="Unassembled WGS sequence"/>
</dbReference>
<dbReference type="Gene3D" id="3.30.300.30">
    <property type="match status" value="1"/>
</dbReference>
<evidence type="ECO:0000313" key="4">
    <source>
        <dbReference type="Proteomes" id="UP000535491"/>
    </source>
</evidence>
<dbReference type="PANTHER" id="PTHR45527:SF1">
    <property type="entry name" value="FATTY ACID SYNTHASE"/>
    <property type="match status" value="1"/>
</dbReference>
<dbReference type="InterPro" id="IPR045851">
    <property type="entry name" value="AMP-bd_C_sf"/>
</dbReference>
<feature type="domain" description="Carrier" evidence="2">
    <location>
        <begin position="98"/>
        <end position="173"/>
    </location>
</feature>
<dbReference type="AlphaFoldDB" id="A0A7W2A833"/>
<sequence>MEEIENHLTQFAKIEDAVVLVEENKQGEKLLTAYVKALHHLHVTELRTFLSDRLPHYMIPSRYILLEKMPLTPNGKKDRKAVLYMKQTHLSYNHSEISPRDSTEEKIYNIWTSVLDARQFGIDDHFFALGGQSLLATKVLMKLQDCFQVDLSISDLFKALTVRKLAGLIQYTLKSKTKQQVGINKADHAYEIPLSSFQQRLWFLDRLEEGLSTSYNVLTVWKLKGYCDPIILEKSINHIVSRHQSLRTTFIEKEGQPFQNILPSLQVPLLKTDLNHISENQQMDQVVQTARKMTEQRFDLEKGPLLRAQLFCLADAESVFALCMHHIISDDWSMEVFIKELAVIYESFLMNQSLSLPELSIQYADFAIWQRKSLNSSRHKEQAEYWKQQLQGDLPVLQLPADQVRPERFTYRGATETLTISRETADQLLSLGQQEEATLFMVILAAYSILLHVYTGQEDILIGSPIANRKQEEVKDLIGFFVNTIVLRTKLSEKLTFKELLKHVKQISMDAYRYQDFPFDRLVEEVKPERDMRYPLLIQAWLVFQHIPQRKSCF</sequence>
<dbReference type="SUPFAM" id="SSF56801">
    <property type="entry name" value="Acetyl-CoA synthetase-like"/>
    <property type="match status" value="1"/>
</dbReference>
<dbReference type="InterPro" id="IPR025110">
    <property type="entry name" value="AMP-bd_C"/>
</dbReference>
<proteinExistence type="predicted"/>
<dbReference type="InterPro" id="IPR036736">
    <property type="entry name" value="ACP-like_sf"/>
</dbReference>
<dbReference type="InterPro" id="IPR009081">
    <property type="entry name" value="PP-bd_ACP"/>
</dbReference>
<dbReference type="EMBL" id="JACEIQ010000012">
    <property type="protein sequence ID" value="MBA4495181.1"/>
    <property type="molecule type" value="Genomic_DNA"/>
</dbReference>
<dbReference type="Pfam" id="PF00668">
    <property type="entry name" value="Condensation"/>
    <property type="match status" value="1"/>
</dbReference>
<comment type="caution">
    <text evidence="3">The sequence shown here is derived from an EMBL/GenBank/DDBJ whole genome shotgun (WGS) entry which is preliminary data.</text>
</comment>
<dbReference type="PROSITE" id="PS50075">
    <property type="entry name" value="CARRIER"/>
    <property type="match status" value="1"/>
</dbReference>
<gene>
    <name evidence="3" type="ORF">H1191_12780</name>
</gene>
<name>A0A7W2A833_9BACL</name>
<accession>A0A7W2A833</accession>
<dbReference type="Gene3D" id="3.30.559.10">
    <property type="entry name" value="Chloramphenicol acetyltransferase-like domain"/>
    <property type="match status" value="1"/>
</dbReference>
<dbReference type="GO" id="GO:0043041">
    <property type="term" value="P:amino acid activation for nonribosomal peptide biosynthetic process"/>
    <property type="evidence" value="ECO:0007669"/>
    <property type="project" value="TreeGrafter"/>
</dbReference>